<evidence type="ECO:0000256" key="1">
    <source>
        <dbReference type="SAM" id="Phobius"/>
    </source>
</evidence>
<proteinExistence type="predicted"/>
<feature type="transmembrane region" description="Helical" evidence="1">
    <location>
        <begin position="34"/>
        <end position="51"/>
    </location>
</feature>
<keyword evidence="1" id="KW-0812">Transmembrane</keyword>
<keyword evidence="1" id="KW-1133">Transmembrane helix</keyword>
<gene>
    <name evidence="2" type="ORF">BTE48_15515</name>
</gene>
<sequence>MLALIADLYTPLLLVMALWVSYQGAQLKQTLKFLFYSTLLMFVCSAIDLLLNIWPSFGLDFSTHTAITLPFFFVFSRRPSGAVALVAIPLLLSYYLLMIKLNYHSAMDILTTSLAMVPVIYAVAQRLLKKA</sequence>
<dbReference type="AlphaFoldDB" id="A0A1T4SLH9"/>
<evidence type="ECO:0008006" key="4">
    <source>
        <dbReference type="Google" id="ProtNLM"/>
    </source>
</evidence>
<accession>A0A1T4SLH9</accession>
<feature type="transmembrane region" description="Helical" evidence="1">
    <location>
        <begin position="109"/>
        <end position="128"/>
    </location>
</feature>
<dbReference type="RefSeq" id="WP_078746651.1">
    <property type="nucleotide sequence ID" value="NZ_FUXG01000036.1"/>
</dbReference>
<organism evidence="2 3">
    <name type="scientific">Oceanospirillum multiglobuliferum</name>
    <dbReference type="NCBI Taxonomy" id="64969"/>
    <lineage>
        <taxon>Bacteria</taxon>
        <taxon>Pseudomonadati</taxon>
        <taxon>Pseudomonadota</taxon>
        <taxon>Gammaproteobacteria</taxon>
        <taxon>Oceanospirillales</taxon>
        <taxon>Oceanospirillaceae</taxon>
        <taxon>Oceanospirillum</taxon>
    </lineage>
</organism>
<dbReference type="Proteomes" id="UP000191418">
    <property type="component" value="Unassembled WGS sequence"/>
</dbReference>
<protein>
    <recommendedName>
        <fullName evidence="4">Phosphatidic acid phosphatase type 2/haloperoxidase domain-containing protein</fullName>
    </recommendedName>
</protein>
<comment type="caution">
    <text evidence="2">The sequence shown here is derived from an EMBL/GenBank/DDBJ whole genome shotgun (WGS) entry which is preliminary data.</text>
</comment>
<evidence type="ECO:0000313" key="2">
    <source>
        <dbReference type="EMBL" id="OPX54201.1"/>
    </source>
</evidence>
<dbReference type="EMBL" id="MTSM01000034">
    <property type="protein sequence ID" value="OPX54201.1"/>
    <property type="molecule type" value="Genomic_DNA"/>
</dbReference>
<feature type="transmembrane region" description="Helical" evidence="1">
    <location>
        <begin position="6"/>
        <end position="22"/>
    </location>
</feature>
<evidence type="ECO:0000313" key="3">
    <source>
        <dbReference type="Proteomes" id="UP000191418"/>
    </source>
</evidence>
<name>A0A1T4SLH9_9GAMM</name>
<reference evidence="2 3" key="1">
    <citation type="submission" date="2017-01" db="EMBL/GenBank/DDBJ databases">
        <title>Genome Sequencing of a Marine Spirillum, Oceanospirillum multiglobuliferum ATCC 33336, from Japan.</title>
        <authorList>
            <person name="Carney J.G."/>
            <person name="Trachtenberg A.M."/>
            <person name="Rheaume B.A."/>
            <person name="Linnane J.D."/>
            <person name="Pitts N.L."/>
            <person name="Mykles D.L."/>
            <person name="Maclea K.S."/>
        </authorList>
    </citation>
    <scope>NUCLEOTIDE SEQUENCE [LARGE SCALE GENOMIC DNA]</scope>
    <source>
        <strain evidence="2 3">ATCC 33336</strain>
    </source>
</reference>
<feature type="transmembrane region" description="Helical" evidence="1">
    <location>
        <begin position="82"/>
        <end position="103"/>
    </location>
</feature>
<dbReference type="OrthoDB" id="6215284at2"/>
<dbReference type="STRING" id="64969.SAMN02745127_03157"/>
<keyword evidence="3" id="KW-1185">Reference proteome</keyword>
<keyword evidence="1" id="KW-0472">Membrane</keyword>